<dbReference type="SUPFAM" id="SSF46689">
    <property type="entry name" value="Homeodomain-like"/>
    <property type="match status" value="1"/>
</dbReference>
<evidence type="ECO:0000313" key="2">
    <source>
        <dbReference type="EMBL" id="ANJ54793.1"/>
    </source>
</evidence>
<dbReference type="GO" id="GO:0003677">
    <property type="term" value="F:DNA binding"/>
    <property type="evidence" value="ECO:0007669"/>
    <property type="project" value="InterPro"/>
</dbReference>
<dbReference type="SMART" id="SM00530">
    <property type="entry name" value="HTH_XRE"/>
    <property type="match status" value="1"/>
</dbReference>
<dbReference type="Gene3D" id="1.10.10.60">
    <property type="entry name" value="Homeodomain-like"/>
    <property type="match status" value="1"/>
</dbReference>
<evidence type="ECO:0000259" key="1">
    <source>
        <dbReference type="PROSITE" id="PS50943"/>
    </source>
</evidence>
<dbReference type="InterPro" id="IPR010982">
    <property type="entry name" value="Lambda_DNA-bd_dom_sf"/>
</dbReference>
<protein>
    <recommendedName>
        <fullName evidence="1">HTH cro/C1-type domain-containing protein</fullName>
    </recommendedName>
</protein>
<dbReference type="AlphaFoldDB" id="A0A191YPU3"/>
<dbReference type="InterPro" id="IPR009057">
    <property type="entry name" value="Homeodomain-like_sf"/>
</dbReference>
<proteinExistence type="predicted"/>
<dbReference type="SUPFAM" id="SSF47413">
    <property type="entry name" value="lambda repressor-like DNA-binding domains"/>
    <property type="match status" value="1"/>
</dbReference>
<name>A0A191YPU3_9PSED</name>
<dbReference type="EMBL" id="CP014870">
    <property type="protein sequence ID" value="ANJ54793.1"/>
    <property type="molecule type" value="Genomic_DNA"/>
</dbReference>
<feature type="domain" description="HTH cro/C1-type" evidence="1">
    <location>
        <begin position="11"/>
        <end position="62"/>
    </location>
</feature>
<gene>
    <name evidence="2" type="ORF">PMA3_06280</name>
</gene>
<dbReference type="CDD" id="cd00093">
    <property type="entry name" value="HTH_XRE"/>
    <property type="match status" value="1"/>
</dbReference>
<dbReference type="Proteomes" id="UP000078354">
    <property type="component" value="Chromosome"/>
</dbReference>
<dbReference type="Pfam" id="PF13384">
    <property type="entry name" value="HTH_23"/>
    <property type="match status" value="1"/>
</dbReference>
<dbReference type="Gene3D" id="1.10.260.40">
    <property type="entry name" value="lambda repressor-like DNA-binding domains"/>
    <property type="match status" value="1"/>
</dbReference>
<accession>A0A191YPU3</accession>
<sequence>MSLSEALAAVVRALRQSSNMTQDDLTLIGRSQRNRVERGKANATMETISKIAEMLHVDFALIILLANSLQSGEPADVALQRISTKLDSLKREGALERIIYEPEPRTGRPVARDAQKALERAPLLKQSGMSNSEIAQQLGVSKSTVQRYLTKISG</sequence>
<organism evidence="2 3">
    <name type="scientific">Pseudomonas silesiensis</name>
    <dbReference type="NCBI Taxonomy" id="1853130"/>
    <lineage>
        <taxon>Bacteria</taxon>
        <taxon>Pseudomonadati</taxon>
        <taxon>Pseudomonadota</taxon>
        <taxon>Gammaproteobacteria</taxon>
        <taxon>Pseudomonadales</taxon>
        <taxon>Pseudomonadaceae</taxon>
        <taxon>Pseudomonas</taxon>
    </lineage>
</organism>
<reference evidence="2 3" key="1">
    <citation type="journal article" date="2018" name="Syst. Appl. Microbiol.">
        <title>Pseudomonas silesiensis sp. nov. strain A3T isolated from a biological pesticide sewage treatment plant and analysis of the complete genome sequence.</title>
        <authorList>
            <person name="Kaminski M.A."/>
            <person name="Furmanczyk E.M."/>
            <person name="Sobczak A."/>
            <person name="Dziembowski A."/>
            <person name="Lipinski L."/>
        </authorList>
    </citation>
    <scope>NUCLEOTIDE SEQUENCE [LARGE SCALE GENOMIC DNA]</scope>
    <source>
        <strain evidence="2 3">A3</strain>
    </source>
</reference>
<dbReference type="Pfam" id="PF01381">
    <property type="entry name" value="HTH_3"/>
    <property type="match status" value="1"/>
</dbReference>
<dbReference type="PROSITE" id="PS50943">
    <property type="entry name" value="HTH_CROC1"/>
    <property type="match status" value="1"/>
</dbReference>
<dbReference type="InterPro" id="IPR001387">
    <property type="entry name" value="Cro/C1-type_HTH"/>
</dbReference>
<keyword evidence="3" id="KW-1185">Reference proteome</keyword>
<evidence type="ECO:0000313" key="3">
    <source>
        <dbReference type="Proteomes" id="UP000078354"/>
    </source>
</evidence>
<dbReference type="KEGG" id="psil:PMA3_06280"/>